<accession>A0A917M8Y4</accession>
<name>A0A917M8Y4_9BACI</name>
<feature type="domain" description="SHOCT" evidence="2">
    <location>
        <begin position="43"/>
        <end position="67"/>
    </location>
</feature>
<dbReference type="RefSeq" id="WP_188456535.1">
    <property type="nucleotide sequence ID" value="NZ_BMFR01000019.1"/>
</dbReference>
<dbReference type="AlphaFoldDB" id="A0A917M8Y4"/>
<organism evidence="3 4">
    <name type="scientific">Virgibacillus oceani</name>
    <dbReference type="NCBI Taxonomy" id="1479511"/>
    <lineage>
        <taxon>Bacteria</taxon>
        <taxon>Bacillati</taxon>
        <taxon>Bacillota</taxon>
        <taxon>Bacilli</taxon>
        <taxon>Bacillales</taxon>
        <taxon>Bacillaceae</taxon>
        <taxon>Virgibacillus</taxon>
    </lineage>
</organism>
<keyword evidence="1" id="KW-1133">Transmembrane helix</keyword>
<reference evidence="3" key="1">
    <citation type="journal article" date="2014" name="Int. J. Syst. Evol. Microbiol.">
        <title>Complete genome sequence of Corynebacterium casei LMG S-19264T (=DSM 44701T), isolated from a smear-ripened cheese.</title>
        <authorList>
            <consortium name="US DOE Joint Genome Institute (JGI-PGF)"/>
            <person name="Walter F."/>
            <person name="Albersmeier A."/>
            <person name="Kalinowski J."/>
            <person name="Ruckert C."/>
        </authorList>
    </citation>
    <scope>NUCLEOTIDE SEQUENCE</scope>
    <source>
        <strain evidence="3">CGMCC 1.12754</strain>
    </source>
</reference>
<evidence type="ECO:0000256" key="1">
    <source>
        <dbReference type="SAM" id="Phobius"/>
    </source>
</evidence>
<evidence type="ECO:0000259" key="2">
    <source>
        <dbReference type="Pfam" id="PF09851"/>
    </source>
</evidence>
<sequence>MMSMMGGNVIINMIFWIIILGFLIYGIVLLVSKPFEKKEDSSLQILRERFARGEINEQEFEDKKAILRNKE</sequence>
<evidence type="ECO:0000313" key="4">
    <source>
        <dbReference type="Proteomes" id="UP000622860"/>
    </source>
</evidence>
<dbReference type="InterPro" id="IPR018649">
    <property type="entry name" value="SHOCT"/>
</dbReference>
<proteinExistence type="predicted"/>
<protein>
    <recommendedName>
        <fullName evidence="2">SHOCT domain-containing protein</fullName>
    </recommendedName>
</protein>
<dbReference type="EMBL" id="BMFR01000019">
    <property type="protein sequence ID" value="GGG85194.1"/>
    <property type="molecule type" value="Genomic_DNA"/>
</dbReference>
<keyword evidence="1" id="KW-0472">Membrane</keyword>
<reference evidence="3" key="2">
    <citation type="submission" date="2020-09" db="EMBL/GenBank/DDBJ databases">
        <authorList>
            <person name="Sun Q."/>
            <person name="Zhou Y."/>
        </authorList>
    </citation>
    <scope>NUCLEOTIDE SEQUENCE</scope>
    <source>
        <strain evidence="3">CGMCC 1.12754</strain>
    </source>
</reference>
<comment type="caution">
    <text evidence="3">The sequence shown here is derived from an EMBL/GenBank/DDBJ whole genome shotgun (WGS) entry which is preliminary data.</text>
</comment>
<keyword evidence="1" id="KW-0812">Transmembrane</keyword>
<keyword evidence="4" id="KW-1185">Reference proteome</keyword>
<evidence type="ECO:0000313" key="3">
    <source>
        <dbReference type="EMBL" id="GGG85194.1"/>
    </source>
</evidence>
<dbReference type="Pfam" id="PF09851">
    <property type="entry name" value="SHOCT"/>
    <property type="match status" value="1"/>
</dbReference>
<gene>
    <name evidence="3" type="ORF">GCM10011398_33690</name>
</gene>
<dbReference type="Proteomes" id="UP000622860">
    <property type="component" value="Unassembled WGS sequence"/>
</dbReference>
<feature type="transmembrane region" description="Helical" evidence="1">
    <location>
        <begin position="6"/>
        <end position="31"/>
    </location>
</feature>